<organism evidence="2 3">
    <name type="scientific">Triparma columacea</name>
    <dbReference type="NCBI Taxonomy" id="722753"/>
    <lineage>
        <taxon>Eukaryota</taxon>
        <taxon>Sar</taxon>
        <taxon>Stramenopiles</taxon>
        <taxon>Ochrophyta</taxon>
        <taxon>Bolidophyceae</taxon>
        <taxon>Parmales</taxon>
        <taxon>Triparmaceae</taxon>
        <taxon>Triparma</taxon>
    </lineage>
</organism>
<dbReference type="Proteomes" id="UP001165065">
    <property type="component" value="Unassembled WGS sequence"/>
</dbReference>
<dbReference type="AlphaFoldDB" id="A0A9W7LDE6"/>
<dbReference type="OrthoDB" id="199591at2759"/>
<feature type="signal peptide" evidence="1">
    <location>
        <begin position="1"/>
        <end position="26"/>
    </location>
</feature>
<name>A0A9W7LDE6_9STRA</name>
<evidence type="ECO:0008006" key="4">
    <source>
        <dbReference type="Google" id="ProtNLM"/>
    </source>
</evidence>
<dbReference type="Gene3D" id="3.40.50.150">
    <property type="entry name" value="Vaccinia Virus protein VP39"/>
    <property type="match status" value="1"/>
</dbReference>
<keyword evidence="3" id="KW-1185">Reference proteome</keyword>
<evidence type="ECO:0000313" key="2">
    <source>
        <dbReference type="EMBL" id="GMI46449.1"/>
    </source>
</evidence>
<evidence type="ECO:0000313" key="3">
    <source>
        <dbReference type="Proteomes" id="UP001165065"/>
    </source>
</evidence>
<comment type="caution">
    <text evidence="2">The sequence shown here is derived from an EMBL/GenBank/DDBJ whole genome shotgun (WGS) entry which is preliminary data.</text>
</comment>
<gene>
    <name evidence="2" type="ORF">TrCOL_g924</name>
</gene>
<keyword evidence="1" id="KW-0732">Signal</keyword>
<proteinExistence type="predicted"/>
<feature type="chain" id="PRO_5040922569" description="Sugar O-methyltransferase" evidence="1">
    <location>
        <begin position="27"/>
        <end position="504"/>
    </location>
</feature>
<dbReference type="InterPro" id="IPR029063">
    <property type="entry name" value="SAM-dependent_MTases_sf"/>
</dbReference>
<protein>
    <recommendedName>
        <fullName evidence="4">Sugar O-methyltransferase</fullName>
    </recommendedName>
</protein>
<dbReference type="SUPFAM" id="SSF53335">
    <property type="entry name" value="S-adenosyl-L-methionine-dependent methyltransferases"/>
    <property type="match status" value="1"/>
</dbReference>
<sequence length="504" mass="56562">MRLRVRFMAMVIVFCLFLALIVPVYLTPEGETCKKKGYMVAFPSPRSLPYLREVAGDLDPSMMYVFYEDEACPNLIADAVCGSYQKCADEVTLQLQIGGVEDSESVKRSLGITNTVGTKALAIPAADHYSTYVKFPWGLAEFPFDYYEATSIDPSAFFFCQIHIVMLNDDRLAYEDLVACTDAILVDVAARKAQRGEEGEEEAVGRMLHSKLRMEWYEKAGVLGKKGPTPSEPHCFEGAVSIGCLFYLHHTDKGFHHGYYRTYSTLLEEYREKEDVNLLEIGVKDGQSMSAWMQYFKGEGSRFFGLGYGEANSSHRAENTPNPLLSEVNNKVKYGERTTLFYGDQGDAKVLEGLVEDIGGRGVLDIVIDDGSHDPSDQMVSFEYLFPQLKDGGLYIFEDIETSYWNKRGAHLYGKTFGGPTLGVGGVNNVVEKFLKVVNFGDLMNGLFVKDNGRKGKEEGVPPHSDIISSVQFSYNMIIVRKMYDVDEWVNSKNSPYLFQPYIE</sequence>
<dbReference type="EMBL" id="BRYA01000298">
    <property type="protein sequence ID" value="GMI46449.1"/>
    <property type="molecule type" value="Genomic_DNA"/>
</dbReference>
<evidence type="ECO:0000256" key="1">
    <source>
        <dbReference type="SAM" id="SignalP"/>
    </source>
</evidence>
<accession>A0A9W7LDE6</accession>
<dbReference type="Pfam" id="PF13578">
    <property type="entry name" value="Methyltransf_24"/>
    <property type="match status" value="1"/>
</dbReference>
<reference evidence="3" key="1">
    <citation type="journal article" date="2023" name="Commun. Biol.">
        <title>Genome analysis of Parmales, the sister group of diatoms, reveals the evolutionary specialization of diatoms from phago-mixotrophs to photoautotrophs.</title>
        <authorList>
            <person name="Ban H."/>
            <person name="Sato S."/>
            <person name="Yoshikawa S."/>
            <person name="Yamada K."/>
            <person name="Nakamura Y."/>
            <person name="Ichinomiya M."/>
            <person name="Sato N."/>
            <person name="Blanc-Mathieu R."/>
            <person name="Endo H."/>
            <person name="Kuwata A."/>
            <person name="Ogata H."/>
        </authorList>
    </citation>
    <scope>NUCLEOTIDE SEQUENCE [LARGE SCALE GENOMIC DNA]</scope>
</reference>